<dbReference type="AlphaFoldDB" id="A0A6P1M4M2"/>
<dbReference type="RefSeq" id="WP_160628722.1">
    <property type="nucleotide sequence ID" value="NZ_CP047593.1"/>
</dbReference>
<sequence length="133" mass="14754">MKKVPDSVDLKSKNIPKRDPNVGIFDGRYAFSDDPAERREGLLMQAEHTLVSVADAVGTLEDEGCLTHGAVIKQRMQELYDLIMDEFNTYVRPTDGEGRFVLAPKPIDCRYTPPGSDAPEGDPESESEKREAA</sequence>
<accession>A0A6P1M4M2</accession>
<keyword evidence="3" id="KW-1185">Reference proteome</keyword>
<organism evidence="2 3">
    <name type="scientific">Tichowtungia aerotolerans</name>
    <dbReference type="NCBI Taxonomy" id="2697043"/>
    <lineage>
        <taxon>Bacteria</taxon>
        <taxon>Pseudomonadati</taxon>
        <taxon>Kiritimatiellota</taxon>
        <taxon>Tichowtungiia</taxon>
        <taxon>Tichowtungiales</taxon>
        <taxon>Tichowtungiaceae</taxon>
        <taxon>Tichowtungia</taxon>
    </lineage>
</organism>
<dbReference type="Proteomes" id="UP000464954">
    <property type="component" value="Chromosome"/>
</dbReference>
<reference evidence="2 3" key="1">
    <citation type="submission" date="2020-01" db="EMBL/GenBank/DDBJ databases">
        <title>Ponticoccus aerotolerans gen. nov., sp. nov., an anaerobic bacterium and proposal of Ponticoccusceae fam. nov., Ponticoccusles ord. nov. and Ponticoccuse classis nov. in the phylum Kiritimatiellaeota.</title>
        <authorList>
            <person name="Zhou L.Y."/>
            <person name="Du Z.J."/>
        </authorList>
    </citation>
    <scope>NUCLEOTIDE SEQUENCE [LARGE SCALE GENOMIC DNA]</scope>
    <source>
        <strain evidence="2 3">S-5007</strain>
    </source>
</reference>
<dbReference type="KEGG" id="taer:GT409_08745"/>
<proteinExistence type="predicted"/>
<evidence type="ECO:0000313" key="3">
    <source>
        <dbReference type="Proteomes" id="UP000464954"/>
    </source>
</evidence>
<protein>
    <submittedName>
        <fullName evidence="2">Uncharacterized protein</fullName>
    </submittedName>
</protein>
<name>A0A6P1M4M2_9BACT</name>
<evidence type="ECO:0000313" key="2">
    <source>
        <dbReference type="EMBL" id="QHI69540.1"/>
    </source>
</evidence>
<gene>
    <name evidence="2" type="ORF">GT409_08745</name>
</gene>
<feature type="region of interest" description="Disordered" evidence="1">
    <location>
        <begin position="105"/>
        <end position="133"/>
    </location>
</feature>
<dbReference type="EMBL" id="CP047593">
    <property type="protein sequence ID" value="QHI69540.1"/>
    <property type="molecule type" value="Genomic_DNA"/>
</dbReference>
<evidence type="ECO:0000256" key="1">
    <source>
        <dbReference type="SAM" id="MobiDB-lite"/>
    </source>
</evidence>